<protein>
    <submittedName>
        <fullName evidence="4">Uncharacterized protein (TIGR00369 family)</fullName>
    </submittedName>
</protein>
<dbReference type="PANTHER" id="PTHR43240:SF5">
    <property type="entry name" value="1,4-DIHYDROXY-2-NAPHTHOYL-COA THIOESTERASE 1"/>
    <property type="match status" value="1"/>
</dbReference>
<evidence type="ECO:0000256" key="1">
    <source>
        <dbReference type="ARBA" id="ARBA00008324"/>
    </source>
</evidence>
<dbReference type="Pfam" id="PF03061">
    <property type="entry name" value="4HBT"/>
    <property type="match status" value="1"/>
</dbReference>
<organism evidence="4 5">
    <name type="scientific">Naumannella cuiyingiana</name>
    <dbReference type="NCBI Taxonomy" id="1347891"/>
    <lineage>
        <taxon>Bacteria</taxon>
        <taxon>Bacillati</taxon>
        <taxon>Actinomycetota</taxon>
        <taxon>Actinomycetes</taxon>
        <taxon>Propionibacteriales</taxon>
        <taxon>Propionibacteriaceae</taxon>
        <taxon>Naumannella</taxon>
    </lineage>
</organism>
<dbReference type="SUPFAM" id="SSF54637">
    <property type="entry name" value="Thioesterase/thiol ester dehydrase-isomerase"/>
    <property type="match status" value="1"/>
</dbReference>
<name>A0A7Z0IJT1_9ACTN</name>
<dbReference type="PANTHER" id="PTHR43240">
    <property type="entry name" value="1,4-DIHYDROXY-2-NAPHTHOYL-COA THIOESTERASE 1"/>
    <property type="match status" value="1"/>
</dbReference>
<dbReference type="InterPro" id="IPR006683">
    <property type="entry name" value="Thioestr_dom"/>
</dbReference>
<dbReference type="InterPro" id="IPR029069">
    <property type="entry name" value="HotDog_dom_sf"/>
</dbReference>
<reference evidence="4 5" key="1">
    <citation type="submission" date="2020-07" db="EMBL/GenBank/DDBJ databases">
        <title>Sequencing the genomes of 1000 actinobacteria strains.</title>
        <authorList>
            <person name="Klenk H.-P."/>
        </authorList>
    </citation>
    <scope>NUCLEOTIDE SEQUENCE [LARGE SCALE GENOMIC DNA]</scope>
    <source>
        <strain evidence="4 5">DSM 103164</strain>
    </source>
</reference>
<dbReference type="InterPro" id="IPR003736">
    <property type="entry name" value="PAAI_dom"/>
</dbReference>
<keyword evidence="5" id="KW-1185">Reference proteome</keyword>
<comment type="similarity">
    <text evidence="1">Belongs to the thioesterase PaaI family.</text>
</comment>
<feature type="domain" description="Thioesterase" evidence="3">
    <location>
        <begin position="43"/>
        <end position="118"/>
    </location>
</feature>
<evidence type="ECO:0000259" key="3">
    <source>
        <dbReference type="Pfam" id="PF03061"/>
    </source>
</evidence>
<keyword evidence="2" id="KW-0378">Hydrolase</keyword>
<evidence type="ECO:0000313" key="4">
    <source>
        <dbReference type="EMBL" id="NYI69727.1"/>
    </source>
</evidence>
<dbReference type="GO" id="GO:0005829">
    <property type="term" value="C:cytosol"/>
    <property type="evidence" value="ECO:0007669"/>
    <property type="project" value="TreeGrafter"/>
</dbReference>
<proteinExistence type="inferred from homology"/>
<dbReference type="EMBL" id="JACBZS010000001">
    <property type="protein sequence ID" value="NYI69727.1"/>
    <property type="molecule type" value="Genomic_DNA"/>
</dbReference>
<dbReference type="CDD" id="cd03443">
    <property type="entry name" value="PaaI_thioesterase"/>
    <property type="match status" value="1"/>
</dbReference>
<comment type="caution">
    <text evidence="4">The sequence shown here is derived from an EMBL/GenBank/DDBJ whole genome shotgun (WGS) entry which is preliminary data.</text>
</comment>
<dbReference type="AlphaFoldDB" id="A0A7Z0IJT1"/>
<dbReference type="NCBIfam" id="TIGR00369">
    <property type="entry name" value="unchar_dom_1"/>
    <property type="match status" value="1"/>
</dbReference>
<evidence type="ECO:0000313" key="5">
    <source>
        <dbReference type="Proteomes" id="UP000527616"/>
    </source>
</evidence>
<sequence>MSNDAAALPSSEFLDLIGLEITENTGDRLAGHVDLGPQHHQPYGIVHGGVFCAIIETAASVGAATAVADQGLGVVGVHNATDFLRPGRAGRAQVVAEPLHRGRTQQLWQVIITDEASGKALARGQVRLHNISRDAVSP</sequence>
<dbReference type="Gene3D" id="3.10.129.10">
    <property type="entry name" value="Hotdog Thioesterase"/>
    <property type="match status" value="1"/>
</dbReference>
<evidence type="ECO:0000256" key="2">
    <source>
        <dbReference type="ARBA" id="ARBA00022801"/>
    </source>
</evidence>
<gene>
    <name evidence="4" type="ORF">GGQ54_000287</name>
</gene>
<accession>A0A7Z0IJT1</accession>
<dbReference type="GO" id="GO:0061522">
    <property type="term" value="F:1,4-dihydroxy-2-naphthoyl-CoA thioesterase activity"/>
    <property type="evidence" value="ECO:0007669"/>
    <property type="project" value="TreeGrafter"/>
</dbReference>
<dbReference type="RefSeq" id="WP_179443760.1">
    <property type="nucleotide sequence ID" value="NZ_JACBZS010000001.1"/>
</dbReference>
<dbReference type="Proteomes" id="UP000527616">
    <property type="component" value="Unassembled WGS sequence"/>
</dbReference>